<dbReference type="Gene3D" id="3.40.50.300">
    <property type="entry name" value="P-loop containing nucleotide triphosphate hydrolases"/>
    <property type="match status" value="2"/>
</dbReference>
<accession>M2PZG1</accession>
<feature type="binding site" evidence="12">
    <location>
        <position position="446"/>
    </location>
    <ligand>
        <name>Zn(2+)</name>
        <dbReference type="ChEBI" id="CHEBI:29105"/>
        <label>2</label>
    </ligand>
</feature>
<dbReference type="InterPro" id="IPR041236">
    <property type="entry name" value="PriA_C"/>
</dbReference>
<dbReference type="PANTHER" id="PTHR30580">
    <property type="entry name" value="PRIMOSOMAL PROTEIN N"/>
    <property type="match status" value="1"/>
</dbReference>
<feature type="binding site" evidence="12">
    <location>
        <position position="477"/>
    </location>
    <ligand>
        <name>Zn(2+)</name>
        <dbReference type="ChEBI" id="CHEBI:29105"/>
        <label>1</label>
    </ligand>
</feature>
<dbReference type="GO" id="GO:0006270">
    <property type="term" value="P:DNA replication initiation"/>
    <property type="evidence" value="ECO:0007669"/>
    <property type="project" value="TreeGrafter"/>
</dbReference>
<dbReference type="EC" id="5.6.2.4" evidence="12"/>
<evidence type="ECO:0000256" key="12">
    <source>
        <dbReference type="HAMAP-Rule" id="MF_00983"/>
    </source>
</evidence>
<evidence type="ECO:0000256" key="6">
    <source>
        <dbReference type="ARBA" id="ARBA00022806"/>
    </source>
</evidence>
<evidence type="ECO:0000313" key="16">
    <source>
        <dbReference type="Proteomes" id="UP000011758"/>
    </source>
</evidence>
<keyword evidence="7 12" id="KW-0862">Zinc</keyword>
<keyword evidence="4 12" id="KW-0547">Nucleotide-binding</keyword>
<keyword evidence="2 12" id="KW-0235">DNA replication</keyword>
<evidence type="ECO:0000256" key="9">
    <source>
        <dbReference type="ARBA" id="ARBA00023125"/>
    </source>
</evidence>
<evidence type="ECO:0000256" key="4">
    <source>
        <dbReference type="ARBA" id="ARBA00022741"/>
    </source>
</evidence>
<dbReference type="PANTHER" id="PTHR30580:SF0">
    <property type="entry name" value="PRIMOSOMAL PROTEIN N"/>
    <property type="match status" value="1"/>
</dbReference>
<dbReference type="InterPro" id="IPR040498">
    <property type="entry name" value="PriA_CRR"/>
</dbReference>
<proteinExistence type="inferred from homology"/>
<comment type="subunit">
    <text evidence="12">Component of the replication restart primosome.</text>
</comment>
<evidence type="ECO:0000256" key="3">
    <source>
        <dbReference type="ARBA" id="ARBA00022723"/>
    </source>
</evidence>
<dbReference type="SMART" id="SM00487">
    <property type="entry name" value="DEXDc"/>
    <property type="match status" value="1"/>
</dbReference>
<keyword evidence="3 12" id="KW-0479">Metal-binding</keyword>
<dbReference type="PROSITE" id="PS51194">
    <property type="entry name" value="HELICASE_CTER"/>
    <property type="match status" value="1"/>
</dbReference>
<keyword evidence="16" id="KW-1185">Reference proteome</keyword>
<feature type="domain" description="Helicase C-terminal" evidence="14">
    <location>
        <begin position="472"/>
        <end position="631"/>
    </location>
</feature>
<dbReference type="HAMAP" id="MF_00983">
    <property type="entry name" value="PriA"/>
    <property type="match status" value="1"/>
</dbReference>
<organism evidence="15 16">
    <name type="scientific">Eggerthia catenaformis OT 569 = DSM 20559</name>
    <dbReference type="NCBI Taxonomy" id="999415"/>
    <lineage>
        <taxon>Bacteria</taxon>
        <taxon>Bacillati</taxon>
        <taxon>Bacillota</taxon>
        <taxon>Erysipelotrichia</taxon>
        <taxon>Erysipelotrichales</taxon>
        <taxon>Coprobacillaceae</taxon>
        <taxon>Eggerthia</taxon>
    </lineage>
</organism>
<evidence type="ECO:0000256" key="2">
    <source>
        <dbReference type="ARBA" id="ARBA00022705"/>
    </source>
</evidence>
<comment type="catalytic activity">
    <reaction evidence="12">
        <text>Couples ATP hydrolysis with the unwinding of duplex DNA by translocating in the 3'-5' direction.</text>
        <dbReference type="EC" id="5.6.2.4"/>
    </reaction>
</comment>
<feature type="binding site" evidence="12">
    <location>
        <position position="464"/>
    </location>
    <ligand>
        <name>Zn(2+)</name>
        <dbReference type="ChEBI" id="CHEBI:29105"/>
        <label>2</label>
    </ligand>
</feature>
<dbReference type="GO" id="GO:1990077">
    <property type="term" value="C:primosome complex"/>
    <property type="evidence" value="ECO:0007669"/>
    <property type="project" value="UniProtKB-UniRule"/>
</dbReference>
<dbReference type="eggNOG" id="COG1198">
    <property type="taxonomic scope" value="Bacteria"/>
</dbReference>
<dbReference type="Pfam" id="PF00270">
    <property type="entry name" value="DEAD"/>
    <property type="match status" value="1"/>
</dbReference>
<comment type="caution">
    <text evidence="15">The sequence shown here is derived from an EMBL/GenBank/DDBJ whole genome shotgun (WGS) entry which is preliminary data.</text>
</comment>
<dbReference type="InterPro" id="IPR027417">
    <property type="entry name" value="P-loop_NTPase"/>
</dbReference>
<dbReference type="GO" id="GO:0016887">
    <property type="term" value="F:ATP hydrolysis activity"/>
    <property type="evidence" value="ECO:0007669"/>
    <property type="project" value="RHEA"/>
</dbReference>
<dbReference type="Pfam" id="PF18319">
    <property type="entry name" value="Zn_ribbon_PriA"/>
    <property type="match status" value="1"/>
</dbReference>
<feature type="domain" description="Helicase ATP-binding" evidence="13">
    <location>
        <begin position="209"/>
        <end position="375"/>
    </location>
</feature>
<dbReference type="STRING" id="999415.HMPREF9943_01468"/>
<dbReference type="GO" id="GO:0006302">
    <property type="term" value="P:double-strand break repair"/>
    <property type="evidence" value="ECO:0007669"/>
    <property type="project" value="InterPro"/>
</dbReference>
<comment type="catalytic activity">
    <reaction evidence="11 12">
        <text>ATP + H2O = ADP + phosphate + H(+)</text>
        <dbReference type="Rhea" id="RHEA:13065"/>
        <dbReference type="ChEBI" id="CHEBI:15377"/>
        <dbReference type="ChEBI" id="CHEBI:15378"/>
        <dbReference type="ChEBI" id="CHEBI:30616"/>
        <dbReference type="ChEBI" id="CHEBI:43474"/>
        <dbReference type="ChEBI" id="CHEBI:456216"/>
        <dbReference type="EC" id="5.6.2.4"/>
    </reaction>
</comment>
<protein>
    <recommendedName>
        <fullName evidence="12">Replication restart protein PriA</fullName>
    </recommendedName>
    <alternativeName>
        <fullName evidence="12">ATP-dependent DNA helicase PriA</fullName>
        <ecNumber evidence="12">5.6.2.4</ecNumber>
    </alternativeName>
    <alternativeName>
        <fullName evidence="12">DNA 3'-5' helicase PriA</fullName>
    </alternativeName>
</protein>
<dbReference type="GO" id="GO:0005524">
    <property type="term" value="F:ATP binding"/>
    <property type="evidence" value="ECO:0007669"/>
    <property type="project" value="UniProtKB-UniRule"/>
</dbReference>
<evidence type="ECO:0000313" key="15">
    <source>
        <dbReference type="EMBL" id="EMD16065.1"/>
    </source>
</evidence>
<dbReference type="PROSITE" id="PS51192">
    <property type="entry name" value="HELICASE_ATP_BIND_1"/>
    <property type="match status" value="1"/>
</dbReference>
<dbReference type="Pfam" id="PF17764">
    <property type="entry name" value="PriA_3primeBD"/>
    <property type="match status" value="1"/>
</dbReference>
<dbReference type="PATRIC" id="fig|999415.3.peg.1495"/>
<evidence type="ECO:0000256" key="5">
    <source>
        <dbReference type="ARBA" id="ARBA00022801"/>
    </source>
</evidence>
<dbReference type="InterPro" id="IPR042115">
    <property type="entry name" value="PriA_3primeBD_sf"/>
</dbReference>
<comment type="function">
    <text evidence="12">Initiates the restart of stalled replication forks, which reloads the replicative helicase on sites other than the origin of replication. Recognizes and binds to abandoned replication forks and remodels them to uncover a helicase loading site. Promotes assembly of the primosome at these replication forks.</text>
</comment>
<evidence type="ECO:0000256" key="8">
    <source>
        <dbReference type="ARBA" id="ARBA00022840"/>
    </source>
</evidence>
<dbReference type="Gene3D" id="3.40.1440.60">
    <property type="entry name" value="PriA, 3(prime) DNA-binding domain"/>
    <property type="match status" value="1"/>
</dbReference>
<gene>
    <name evidence="12" type="primary">priA</name>
    <name evidence="15" type="ORF">HMPREF9943_01468</name>
</gene>
<dbReference type="InterPro" id="IPR001650">
    <property type="entry name" value="Helicase_C-like"/>
</dbReference>
<dbReference type="GO" id="GO:0006269">
    <property type="term" value="P:DNA replication, synthesis of primer"/>
    <property type="evidence" value="ECO:0007669"/>
    <property type="project" value="UniProtKB-KW"/>
</dbReference>
<dbReference type="InterPro" id="IPR005259">
    <property type="entry name" value="PriA"/>
</dbReference>
<keyword evidence="8 12" id="KW-0067">ATP-binding</keyword>
<dbReference type="GO" id="GO:0043138">
    <property type="term" value="F:3'-5' DNA helicase activity"/>
    <property type="evidence" value="ECO:0007669"/>
    <property type="project" value="UniProtKB-EC"/>
</dbReference>
<dbReference type="RefSeq" id="WP_004803596.1">
    <property type="nucleotide sequence ID" value="NZ_KB446649.1"/>
</dbReference>
<dbReference type="AlphaFoldDB" id="M2PZG1"/>
<evidence type="ECO:0000256" key="1">
    <source>
        <dbReference type="ARBA" id="ARBA00022515"/>
    </source>
</evidence>
<evidence type="ECO:0000259" key="13">
    <source>
        <dbReference type="PROSITE" id="PS51192"/>
    </source>
</evidence>
<dbReference type="EMBL" id="AGEJ01000024">
    <property type="protein sequence ID" value="EMD16065.1"/>
    <property type="molecule type" value="Genomic_DNA"/>
</dbReference>
<dbReference type="FunFam" id="3.40.50.300:FF:000489">
    <property type="entry name" value="Primosome assembly protein PriA"/>
    <property type="match status" value="1"/>
</dbReference>
<dbReference type="NCBIfam" id="TIGR00595">
    <property type="entry name" value="priA"/>
    <property type="match status" value="1"/>
</dbReference>
<dbReference type="GO" id="GO:0008270">
    <property type="term" value="F:zinc ion binding"/>
    <property type="evidence" value="ECO:0007669"/>
    <property type="project" value="UniProtKB-UniRule"/>
</dbReference>
<evidence type="ECO:0000256" key="7">
    <source>
        <dbReference type="ARBA" id="ARBA00022833"/>
    </source>
</evidence>
<keyword evidence="9 12" id="KW-0238">DNA-binding</keyword>
<dbReference type="SMART" id="SM00490">
    <property type="entry name" value="HELICc"/>
    <property type="match status" value="1"/>
</dbReference>
<dbReference type="InterPro" id="IPR011545">
    <property type="entry name" value="DEAD/DEAH_box_helicase_dom"/>
</dbReference>
<dbReference type="InterPro" id="IPR041222">
    <property type="entry name" value="PriA_3primeBD"/>
</dbReference>
<feature type="binding site" evidence="12">
    <location>
        <position position="437"/>
    </location>
    <ligand>
        <name>Zn(2+)</name>
        <dbReference type="ChEBI" id="CHEBI:29105"/>
        <label>1</label>
    </ligand>
</feature>
<dbReference type="Pfam" id="PF18074">
    <property type="entry name" value="PriA_C"/>
    <property type="match status" value="1"/>
</dbReference>
<dbReference type="InterPro" id="IPR014001">
    <property type="entry name" value="Helicase_ATP-bd"/>
</dbReference>
<dbReference type="GO" id="GO:0006310">
    <property type="term" value="P:DNA recombination"/>
    <property type="evidence" value="ECO:0007669"/>
    <property type="project" value="InterPro"/>
</dbReference>
<evidence type="ECO:0000259" key="14">
    <source>
        <dbReference type="PROSITE" id="PS51194"/>
    </source>
</evidence>
<dbReference type="Proteomes" id="UP000011758">
    <property type="component" value="Unassembled WGS sequence"/>
</dbReference>
<dbReference type="CDD" id="cd17929">
    <property type="entry name" value="DEXHc_priA"/>
    <property type="match status" value="1"/>
</dbReference>
<sequence>MYLISVLIEHPVNSLDHPFTYLNQAEIPLGVRVHILFHGQSIVGYVLDSKYTDKTKKQLEEEAGFCYAYIKKIIDQKPLLNKELMELADRMSELLLCPRIACLQTMLPRSLKPNSSKGVQIKTLKAVRVIKEGEPKTPIQKELYAFLKSKGIHLVKDLPYSSSPLKGLINQHLIEIYDQQIDRNPYVFNEMIDRKSITLTDDQKYIVESIMSKTERISLIQGVTGSGKTEVYLELTKQMLLRNKNVLMLVPEISLTPMMVNVFKQRFHEDVAIFHSRLSEGEKYDEYRRIAQGKVHIVVGARSAIFVPLDHIGMIIMDEEHDSSYKQDNNPRYHTLTIAKERAYYHHAHIVLGSATPSIESYARAQKGTYDLYRLQSRINNKPLPRCEIVDMSEEARNHHHSIMSELMKKHIQTTLDKNEQVILLLNKRGYASFVKCENCETLLRCPHCDVTLTYHKESNSLKCHYCEFNMPFSEKCPNCQEKKLKKIGFGTQRIEEELSDTFKEARVIRFDFDTTRNKNDHLRLLEAFSNHEGNILLGTQMIAKGLDFPDVTFVGVLMADASLTMPDYRAGERTFQLLTQVAGRSGRSEKEGHVLIQTFNPHHYSIKYGALQDYQSFYKQEMEFRKLAMYPPFCHMLSVIITSFNENSCREASSHIKTILDKYLRNSVVILGPSPATIFKMQDQYRMRIMVKYKKSDAVYSVMKQILDYYKKNRKVIVGCDFHPYNQI</sequence>
<reference evidence="15 16" key="1">
    <citation type="submission" date="2013-02" db="EMBL/GenBank/DDBJ databases">
        <title>The Genome Sequence of Lactobacillus catenaformis F0143.</title>
        <authorList>
            <consortium name="The Broad Institute Genome Sequencing Platform"/>
            <person name="Earl A."/>
            <person name="Ward D."/>
            <person name="Feldgarden M."/>
            <person name="Gevers D."/>
            <person name="Izard J."/>
            <person name="Blanton J.M."/>
            <person name="Mathney J."/>
            <person name="Dewhirst F.E."/>
            <person name="Young S.K."/>
            <person name="Zeng Q."/>
            <person name="Gargeya S."/>
            <person name="Fitzgerald M."/>
            <person name="Haas B."/>
            <person name="Abouelleil A."/>
            <person name="Alvarado L."/>
            <person name="Arachchi H.M."/>
            <person name="Berlin A."/>
            <person name="Chapman S.B."/>
            <person name="Gearin G."/>
            <person name="Goldberg J."/>
            <person name="Griggs A."/>
            <person name="Gujja S."/>
            <person name="Hansen M."/>
            <person name="Heiman D."/>
            <person name="Howarth C."/>
            <person name="Larimer J."/>
            <person name="Lui A."/>
            <person name="MacDonald P.J.P."/>
            <person name="McCowen C."/>
            <person name="Montmayeur A."/>
            <person name="Murphy C."/>
            <person name="Neiman D."/>
            <person name="Pearson M."/>
            <person name="Priest M."/>
            <person name="Roberts A."/>
            <person name="Saif S."/>
            <person name="Shea T."/>
            <person name="Sisk P."/>
            <person name="Stolte C."/>
            <person name="Sykes S."/>
            <person name="Wortman J."/>
            <person name="Nusbaum C."/>
            <person name="Birren B."/>
        </authorList>
    </citation>
    <scope>NUCLEOTIDE SEQUENCE [LARGE SCALE GENOMIC DNA]</scope>
    <source>
        <strain evidence="15 16">OT 569</strain>
    </source>
</reference>
<comment type="cofactor">
    <cofactor evidence="12">
        <name>Zn(2+)</name>
        <dbReference type="ChEBI" id="CHEBI:29105"/>
    </cofactor>
    <text evidence="12">Binds 2 zinc ions per subunit.</text>
</comment>
<feature type="binding site" evidence="12">
    <location>
        <position position="440"/>
    </location>
    <ligand>
        <name>Zn(2+)</name>
        <dbReference type="ChEBI" id="CHEBI:29105"/>
        <label>1</label>
    </ligand>
</feature>
<keyword evidence="5 12" id="KW-0378">Hydrolase</keyword>
<evidence type="ECO:0000256" key="11">
    <source>
        <dbReference type="ARBA" id="ARBA00048988"/>
    </source>
</evidence>
<comment type="similarity">
    <text evidence="12">Belongs to the helicase family. PriA subfamily.</text>
</comment>
<keyword evidence="10 12" id="KW-0413">Isomerase</keyword>
<dbReference type="CDD" id="cd18804">
    <property type="entry name" value="SF2_C_priA"/>
    <property type="match status" value="1"/>
</dbReference>
<dbReference type="GO" id="GO:0003677">
    <property type="term" value="F:DNA binding"/>
    <property type="evidence" value="ECO:0007669"/>
    <property type="project" value="UniProtKB-UniRule"/>
</dbReference>
<evidence type="ECO:0000256" key="10">
    <source>
        <dbReference type="ARBA" id="ARBA00023235"/>
    </source>
</evidence>
<feature type="binding site" evidence="12">
    <location>
        <position position="467"/>
    </location>
    <ligand>
        <name>Zn(2+)</name>
        <dbReference type="ChEBI" id="CHEBI:29105"/>
        <label>2</label>
    </ligand>
</feature>
<dbReference type="Pfam" id="PF00271">
    <property type="entry name" value="Helicase_C"/>
    <property type="match status" value="1"/>
</dbReference>
<feature type="binding site" evidence="12">
    <location>
        <position position="449"/>
    </location>
    <ligand>
        <name>Zn(2+)</name>
        <dbReference type="ChEBI" id="CHEBI:29105"/>
        <label>2</label>
    </ligand>
</feature>
<keyword evidence="6 12" id="KW-0347">Helicase</keyword>
<feature type="binding site" evidence="12">
    <location>
        <position position="480"/>
    </location>
    <ligand>
        <name>Zn(2+)</name>
        <dbReference type="ChEBI" id="CHEBI:29105"/>
        <label>1</label>
    </ligand>
</feature>
<dbReference type="OrthoDB" id="9759544at2"/>
<keyword evidence="1 12" id="KW-0639">Primosome</keyword>
<name>M2PZG1_9FIRM</name>
<dbReference type="SUPFAM" id="SSF52540">
    <property type="entry name" value="P-loop containing nucleoside triphosphate hydrolases"/>
    <property type="match status" value="2"/>
</dbReference>